<evidence type="ECO:0000259" key="1">
    <source>
        <dbReference type="Pfam" id="PF00144"/>
    </source>
</evidence>
<accession>A0ABX0M5Y7</accession>
<keyword evidence="3" id="KW-1185">Reference proteome</keyword>
<dbReference type="InterPro" id="IPR006311">
    <property type="entry name" value="TAT_signal"/>
</dbReference>
<proteinExistence type="predicted"/>
<protein>
    <submittedName>
        <fullName evidence="2">Beta-lactamase family protein</fullName>
    </submittedName>
</protein>
<comment type="caution">
    <text evidence="2">The sequence shown here is derived from an EMBL/GenBank/DDBJ whole genome shotgun (WGS) entry which is preliminary data.</text>
</comment>
<dbReference type="Gene3D" id="3.40.710.10">
    <property type="entry name" value="DD-peptidase/beta-lactamase superfamily"/>
    <property type="match status" value="1"/>
</dbReference>
<feature type="domain" description="Beta-lactamase-related" evidence="1">
    <location>
        <begin position="49"/>
        <end position="352"/>
    </location>
</feature>
<dbReference type="Proteomes" id="UP000819052">
    <property type="component" value="Unassembled WGS sequence"/>
</dbReference>
<gene>
    <name evidence="2" type="ORF">F1609_21030</name>
</gene>
<evidence type="ECO:0000313" key="2">
    <source>
        <dbReference type="EMBL" id="NHZ42635.1"/>
    </source>
</evidence>
<dbReference type="InterPro" id="IPR012338">
    <property type="entry name" value="Beta-lactam/transpept-like"/>
</dbReference>
<organism evidence="2 3">
    <name type="scientific">Massilia aquatica</name>
    <dbReference type="NCBI Taxonomy" id="2609000"/>
    <lineage>
        <taxon>Bacteria</taxon>
        <taxon>Pseudomonadati</taxon>
        <taxon>Pseudomonadota</taxon>
        <taxon>Betaproteobacteria</taxon>
        <taxon>Burkholderiales</taxon>
        <taxon>Oxalobacteraceae</taxon>
        <taxon>Telluria group</taxon>
        <taxon>Massilia</taxon>
    </lineage>
</organism>
<dbReference type="PANTHER" id="PTHR43283:SF18">
    <property type="match status" value="1"/>
</dbReference>
<sequence>MPSSRVPPSRRRVLSAARLPVVLLSVLLAGCAWPGCPAPAPLHQPETLQVLAERHHVCGVVVAVIRDRQLASIETASACAPPATLAPDSVFQAASLSKPVFAYAVLKLVAQGKLDLDTPVMTYLPQGYRHQRNLLTPEPSDLVTDPQLAAITIRMVLNHTSGLPNWTSGVLRVGTAPGTTWNYSGEGYVLLQRAVESVTGQPLDRFMAAQVFQPLGMNHSDYACNERVAKNLLPGTKANGAPRAAMTLTNPNAAFSLHTSAADYAKFLVALMNDDALLTQSTASPVAVDPALGISWGLGWGMERGRDDATIWHWGNNTGYRAFAMASVRSGDGFVMLTNSENGLELAPPLAQKILPRQHTVFQSPILGTDLLNVLCNTLRICL</sequence>
<dbReference type="Pfam" id="PF00144">
    <property type="entry name" value="Beta-lactamase"/>
    <property type="match status" value="1"/>
</dbReference>
<dbReference type="PROSITE" id="PS51257">
    <property type="entry name" value="PROKAR_LIPOPROTEIN"/>
    <property type="match status" value="1"/>
</dbReference>
<reference evidence="2 3" key="1">
    <citation type="submission" date="2019-09" db="EMBL/GenBank/DDBJ databases">
        <title>Taxonomy of Antarctic Massilia spp.: description of Massilia rubra sp. nov., Massilia aquatica sp. nov., Massilia mucilaginosa sp. nov., Massilia frigida sp. nov. isolated from streams, lakes and regoliths.</title>
        <authorList>
            <person name="Holochova P."/>
            <person name="Sedlacek I."/>
            <person name="Kralova S."/>
            <person name="Maslanova I."/>
            <person name="Busse H.-J."/>
            <person name="Stankova E."/>
            <person name="Vrbovska V."/>
            <person name="Kovarovic V."/>
            <person name="Bartak M."/>
            <person name="Svec P."/>
            <person name="Pantucek R."/>
        </authorList>
    </citation>
    <scope>NUCLEOTIDE SEQUENCE [LARGE SCALE GENOMIC DNA]</scope>
    <source>
        <strain evidence="2 3">CCM 8693</strain>
    </source>
</reference>
<dbReference type="PANTHER" id="PTHR43283">
    <property type="entry name" value="BETA-LACTAMASE-RELATED"/>
    <property type="match status" value="1"/>
</dbReference>
<dbReference type="EMBL" id="VVIW01000014">
    <property type="protein sequence ID" value="NHZ42635.1"/>
    <property type="molecule type" value="Genomic_DNA"/>
</dbReference>
<dbReference type="PROSITE" id="PS51318">
    <property type="entry name" value="TAT"/>
    <property type="match status" value="1"/>
</dbReference>
<dbReference type="RefSeq" id="WP_167078633.1">
    <property type="nucleotide sequence ID" value="NZ_VVIW01000014.1"/>
</dbReference>
<dbReference type="SUPFAM" id="SSF56601">
    <property type="entry name" value="beta-lactamase/transpeptidase-like"/>
    <property type="match status" value="1"/>
</dbReference>
<name>A0ABX0M5Y7_9BURK</name>
<dbReference type="InterPro" id="IPR001466">
    <property type="entry name" value="Beta-lactam-related"/>
</dbReference>
<evidence type="ECO:0000313" key="3">
    <source>
        <dbReference type="Proteomes" id="UP000819052"/>
    </source>
</evidence>
<dbReference type="InterPro" id="IPR050789">
    <property type="entry name" value="Diverse_Enzym_Activities"/>
</dbReference>